<dbReference type="PANTHER" id="PTHR30469">
    <property type="entry name" value="MULTIDRUG RESISTANCE PROTEIN MDTA"/>
    <property type="match status" value="1"/>
</dbReference>
<keyword evidence="4" id="KW-0472">Membrane</keyword>
<dbReference type="Pfam" id="PF25967">
    <property type="entry name" value="RND-MFP_C"/>
    <property type="match status" value="1"/>
</dbReference>
<evidence type="ECO:0000256" key="2">
    <source>
        <dbReference type="SAM" id="Coils"/>
    </source>
</evidence>
<dbReference type="EMBL" id="QAAD01000001">
    <property type="protein sequence ID" value="PTN10437.1"/>
    <property type="molecule type" value="Genomic_DNA"/>
</dbReference>
<keyword evidence="4" id="KW-0812">Transmembrane</keyword>
<evidence type="ECO:0000259" key="5">
    <source>
        <dbReference type="Pfam" id="PF25876"/>
    </source>
</evidence>
<evidence type="ECO:0000256" key="3">
    <source>
        <dbReference type="SAM" id="MobiDB-lite"/>
    </source>
</evidence>
<dbReference type="SUPFAM" id="SSF111369">
    <property type="entry name" value="HlyD-like secretion proteins"/>
    <property type="match status" value="1"/>
</dbReference>
<dbReference type="InterPro" id="IPR006143">
    <property type="entry name" value="RND_pump_MFP"/>
</dbReference>
<sequence>MKKLFKILGIIVVVAIFAGTLYFLYTKSKTPEDVFENKSPFIANVIKKTVATGSVVPRQEIEIKPQISGIIDELFVEAGDFVSKEQVIARIKIIPDMVTLNAAESRLNRAKINLEDAKIDFDRQQKLFDKEVISYQDYKDSKVAYDSAKEELTAAENNLELVKNGVLKKAQTASNTLVRSTIDGMVLDVPVKVGNSVIQSNTFNDGTTIAMVANMQDMIFEGKVDETEVGKIEVGMPIELEIGAIEKDKFAATLEYISPKGVEENGAIQFEIKADVQQKGDRFIRAGYSANANIVLDRKDSVMVIPEGMLKFENDSAYVEVLKNVEENTYEKRKVQTGLSDGINIEIVEGLSKDDKVKGDKIDPKKPKEQEKAQG</sequence>
<organism evidence="7 8">
    <name type="scientific">Mangrovibacterium marinum</name>
    <dbReference type="NCBI Taxonomy" id="1639118"/>
    <lineage>
        <taxon>Bacteria</taxon>
        <taxon>Pseudomonadati</taxon>
        <taxon>Bacteroidota</taxon>
        <taxon>Bacteroidia</taxon>
        <taxon>Marinilabiliales</taxon>
        <taxon>Prolixibacteraceae</taxon>
        <taxon>Mangrovibacterium</taxon>
    </lineage>
</organism>
<comment type="caution">
    <text evidence="7">The sequence shown here is derived from an EMBL/GenBank/DDBJ whole genome shotgun (WGS) entry which is preliminary data.</text>
</comment>
<dbReference type="InterPro" id="IPR058624">
    <property type="entry name" value="MdtA-like_HH"/>
</dbReference>
<proteinExistence type="inferred from homology"/>
<dbReference type="Proteomes" id="UP000243525">
    <property type="component" value="Unassembled WGS sequence"/>
</dbReference>
<keyword evidence="4" id="KW-1133">Transmembrane helix</keyword>
<evidence type="ECO:0000313" key="7">
    <source>
        <dbReference type="EMBL" id="PTN10437.1"/>
    </source>
</evidence>
<keyword evidence="8" id="KW-1185">Reference proteome</keyword>
<gene>
    <name evidence="7" type="ORF">C8N47_10185</name>
</gene>
<dbReference type="RefSeq" id="WP_107820542.1">
    <property type="nucleotide sequence ID" value="NZ_OY782574.1"/>
</dbReference>
<dbReference type="Gene3D" id="2.40.50.100">
    <property type="match status" value="1"/>
</dbReference>
<dbReference type="Pfam" id="PF25876">
    <property type="entry name" value="HH_MFP_RND"/>
    <property type="match status" value="1"/>
</dbReference>
<dbReference type="NCBIfam" id="TIGR01730">
    <property type="entry name" value="RND_mfp"/>
    <property type="match status" value="1"/>
</dbReference>
<dbReference type="GO" id="GO:1990281">
    <property type="term" value="C:efflux pump complex"/>
    <property type="evidence" value="ECO:0007669"/>
    <property type="project" value="TreeGrafter"/>
</dbReference>
<dbReference type="GO" id="GO:0015562">
    <property type="term" value="F:efflux transmembrane transporter activity"/>
    <property type="evidence" value="ECO:0007669"/>
    <property type="project" value="TreeGrafter"/>
</dbReference>
<dbReference type="Gene3D" id="6.20.50.140">
    <property type="match status" value="1"/>
</dbReference>
<evidence type="ECO:0000259" key="6">
    <source>
        <dbReference type="Pfam" id="PF25967"/>
    </source>
</evidence>
<reference evidence="7 8" key="1">
    <citation type="submission" date="2018-04" db="EMBL/GenBank/DDBJ databases">
        <title>Genomic Encyclopedia of Archaeal and Bacterial Type Strains, Phase II (KMG-II): from individual species to whole genera.</title>
        <authorList>
            <person name="Goeker M."/>
        </authorList>
    </citation>
    <scope>NUCLEOTIDE SEQUENCE [LARGE SCALE GENOMIC DNA]</scope>
    <source>
        <strain evidence="7 8">DSM 28823</strain>
    </source>
</reference>
<feature type="region of interest" description="Disordered" evidence="3">
    <location>
        <begin position="356"/>
        <end position="375"/>
    </location>
</feature>
<dbReference type="AlphaFoldDB" id="A0A2T5C670"/>
<feature type="transmembrane region" description="Helical" evidence="4">
    <location>
        <begin position="7"/>
        <end position="25"/>
    </location>
</feature>
<dbReference type="Gene3D" id="2.40.30.170">
    <property type="match status" value="1"/>
</dbReference>
<dbReference type="InterPro" id="IPR058627">
    <property type="entry name" value="MdtA-like_C"/>
</dbReference>
<feature type="domain" description="Multidrug resistance protein MdtA-like alpha-helical hairpin" evidence="5">
    <location>
        <begin position="100"/>
        <end position="159"/>
    </location>
</feature>
<dbReference type="PANTHER" id="PTHR30469:SF33">
    <property type="entry name" value="SLR1207 PROTEIN"/>
    <property type="match status" value="1"/>
</dbReference>
<feature type="coiled-coil region" evidence="2">
    <location>
        <begin position="100"/>
        <end position="165"/>
    </location>
</feature>
<name>A0A2T5C670_9BACT</name>
<evidence type="ECO:0000256" key="4">
    <source>
        <dbReference type="SAM" id="Phobius"/>
    </source>
</evidence>
<dbReference type="Gene3D" id="1.10.287.470">
    <property type="entry name" value="Helix hairpin bin"/>
    <property type="match status" value="1"/>
</dbReference>
<accession>A0A2T5C670</accession>
<feature type="domain" description="Multidrug resistance protein MdtA-like C-terminal permuted SH3" evidence="6">
    <location>
        <begin position="302"/>
        <end position="360"/>
    </location>
</feature>
<protein>
    <submittedName>
        <fullName evidence="7">HlyD family secretion protein</fullName>
    </submittedName>
</protein>
<dbReference type="OrthoDB" id="9809068at2"/>
<keyword evidence="2" id="KW-0175">Coiled coil</keyword>
<evidence type="ECO:0000313" key="8">
    <source>
        <dbReference type="Proteomes" id="UP000243525"/>
    </source>
</evidence>
<evidence type="ECO:0000256" key="1">
    <source>
        <dbReference type="ARBA" id="ARBA00009477"/>
    </source>
</evidence>
<comment type="similarity">
    <text evidence="1">Belongs to the membrane fusion protein (MFP) (TC 8.A.1) family.</text>
</comment>